<organism evidence="1 2">
    <name type="scientific">Bifidobacterium cuniculi</name>
    <dbReference type="NCBI Taxonomy" id="1688"/>
    <lineage>
        <taxon>Bacteria</taxon>
        <taxon>Bacillati</taxon>
        <taxon>Actinomycetota</taxon>
        <taxon>Actinomycetes</taxon>
        <taxon>Bifidobacteriales</taxon>
        <taxon>Bifidobacteriaceae</taxon>
        <taxon>Bifidobacterium</taxon>
    </lineage>
</organism>
<dbReference type="eggNOG" id="COG3677">
    <property type="taxonomic scope" value="Bacteria"/>
</dbReference>
<protein>
    <submittedName>
        <fullName evidence="1">Transposase for IS3509a</fullName>
    </submittedName>
</protein>
<dbReference type="STRING" id="1688.BCUN_2195"/>
<sequence>MSKNGTTTAGMTRYRCTTCGTSRTTVQDHTARDLRYGLDWLLGRASQDEHRLPARTLRRRCRVLWELIPPVPRDGVVQPVLHLDGIHLGRDTVVLVAMDEHSRVVGWHAAKREASDA</sequence>
<comment type="caution">
    <text evidence="1">The sequence shown here is derived from an EMBL/GenBank/DDBJ whole genome shotgun (WGS) entry which is preliminary data.</text>
</comment>
<evidence type="ECO:0000313" key="2">
    <source>
        <dbReference type="Proteomes" id="UP000029067"/>
    </source>
</evidence>
<feature type="non-terminal residue" evidence="1">
    <location>
        <position position="117"/>
    </location>
</feature>
<evidence type="ECO:0000313" key="1">
    <source>
        <dbReference type="EMBL" id="KFI57910.1"/>
    </source>
</evidence>
<keyword evidence="2" id="KW-1185">Reference proteome</keyword>
<reference evidence="1 2" key="1">
    <citation type="submission" date="2014-03" db="EMBL/GenBank/DDBJ databases">
        <title>Genomics of Bifidobacteria.</title>
        <authorList>
            <person name="Ventura M."/>
            <person name="Milani C."/>
            <person name="Lugli G.A."/>
        </authorList>
    </citation>
    <scope>NUCLEOTIDE SEQUENCE [LARGE SCALE GENOMIC DNA]</scope>
    <source>
        <strain evidence="1 2">LMG 10738</strain>
    </source>
</reference>
<name>A0A087AGL0_9BIFI</name>
<proteinExistence type="predicted"/>
<gene>
    <name evidence="1" type="ORF">BCUN_2195</name>
</gene>
<dbReference type="AlphaFoldDB" id="A0A087AGL0"/>
<dbReference type="Proteomes" id="UP000029067">
    <property type="component" value="Unassembled WGS sequence"/>
</dbReference>
<accession>A0A087AGL0</accession>
<dbReference type="EMBL" id="JGYV01000031">
    <property type="protein sequence ID" value="KFI57910.1"/>
    <property type="molecule type" value="Genomic_DNA"/>
</dbReference>